<comment type="caution">
    <text evidence="2">The sequence shown here is derived from an EMBL/GenBank/DDBJ whole genome shotgun (WGS) entry which is preliminary data.</text>
</comment>
<dbReference type="GO" id="GO:0005634">
    <property type="term" value="C:nucleus"/>
    <property type="evidence" value="ECO:0007669"/>
    <property type="project" value="UniProtKB-SubCell"/>
</dbReference>
<dbReference type="OMA" id="AYETAKC"/>
<evidence type="ECO:0000313" key="3">
    <source>
        <dbReference type="Proteomes" id="UP000195402"/>
    </source>
</evidence>
<dbReference type="InterPro" id="IPR031052">
    <property type="entry name" value="FHY3/FAR1"/>
</dbReference>
<proteinExistence type="inferred from homology"/>
<comment type="subcellular location">
    <subcellularLocation>
        <location evidence="1">Nucleus</location>
    </subcellularLocation>
</comment>
<evidence type="ECO:0000256" key="1">
    <source>
        <dbReference type="RuleBase" id="RU367018"/>
    </source>
</evidence>
<dbReference type="STRING" id="56857.A0A200QIB7"/>
<sequence length="320" mass="36732">MTIQRIESIHSYFGGFLNEPLPLNEFLKQFEKALGHRREEETSEDFQSVETRPVLKLDVPMEQQAADMYTRSVFKEFHKEFCESFSYIAEETARVGTNWTYAVSRWGQNRNCLVSFSSCNNDIRVNCDCQNFEFTGCREMQADCQKSQALRYNDLCQLTFNLCAKSAVSADAYETAKCTMEMIIRELEKVAEEDLSITQPDMDHIRNLHYQVDVVNNIGSSNHLISEENQTLSSGNQVPLQNPQRVGDTRTGNALLLTCVRTIPKHGTFYNCSLHLITPGIMTSEFSNFNPHIKFEAGLLQQVLQMFPTLLRVVDYENNR</sequence>
<keyword evidence="1" id="KW-0863">Zinc-finger</keyword>
<keyword evidence="1" id="KW-0479">Metal-binding</keyword>
<gene>
    <name evidence="2" type="ORF">BVC80_1173g19</name>
</gene>
<name>A0A200QIB7_MACCD</name>
<organism evidence="2 3">
    <name type="scientific">Macleaya cordata</name>
    <name type="common">Five-seeded plume-poppy</name>
    <name type="synonym">Bocconia cordata</name>
    <dbReference type="NCBI Taxonomy" id="56857"/>
    <lineage>
        <taxon>Eukaryota</taxon>
        <taxon>Viridiplantae</taxon>
        <taxon>Streptophyta</taxon>
        <taxon>Embryophyta</taxon>
        <taxon>Tracheophyta</taxon>
        <taxon>Spermatophyta</taxon>
        <taxon>Magnoliopsida</taxon>
        <taxon>Ranunculales</taxon>
        <taxon>Papaveraceae</taxon>
        <taxon>Papaveroideae</taxon>
        <taxon>Macleaya</taxon>
    </lineage>
</organism>
<reference evidence="2 3" key="1">
    <citation type="journal article" date="2017" name="Mol. Plant">
        <title>The Genome of Medicinal Plant Macleaya cordata Provides New Insights into Benzylisoquinoline Alkaloids Metabolism.</title>
        <authorList>
            <person name="Liu X."/>
            <person name="Liu Y."/>
            <person name="Huang P."/>
            <person name="Ma Y."/>
            <person name="Qing Z."/>
            <person name="Tang Q."/>
            <person name="Cao H."/>
            <person name="Cheng P."/>
            <person name="Zheng Y."/>
            <person name="Yuan Z."/>
            <person name="Zhou Y."/>
            <person name="Liu J."/>
            <person name="Tang Z."/>
            <person name="Zhuo Y."/>
            <person name="Zhang Y."/>
            <person name="Yu L."/>
            <person name="Huang J."/>
            <person name="Yang P."/>
            <person name="Peng Q."/>
            <person name="Zhang J."/>
            <person name="Jiang W."/>
            <person name="Zhang Z."/>
            <person name="Lin K."/>
            <person name="Ro D.K."/>
            <person name="Chen X."/>
            <person name="Xiong X."/>
            <person name="Shang Y."/>
            <person name="Huang S."/>
            <person name="Zeng J."/>
        </authorList>
    </citation>
    <scope>NUCLEOTIDE SEQUENCE [LARGE SCALE GENOMIC DNA]</scope>
    <source>
        <strain evidence="3">cv. BLH2017</strain>
        <tissue evidence="2">Root</tissue>
    </source>
</reference>
<keyword evidence="1" id="KW-0862">Zinc</keyword>
<dbReference type="GO" id="GO:0008270">
    <property type="term" value="F:zinc ion binding"/>
    <property type="evidence" value="ECO:0007669"/>
    <property type="project" value="UniProtKB-UniRule"/>
</dbReference>
<comment type="function">
    <text evidence="1">Putative transcription activator involved in regulating light control of development.</text>
</comment>
<dbReference type="PANTHER" id="PTHR31669">
    <property type="entry name" value="PROTEIN FAR1-RELATED SEQUENCE 10-RELATED"/>
    <property type="match status" value="1"/>
</dbReference>
<dbReference type="AlphaFoldDB" id="A0A200QIB7"/>
<dbReference type="OrthoDB" id="2402896at2759"/>
<keyword evidence="1" id="KW-0539">Nucleus</keyword>
<dbReference type="EMBL" id="MVGT01002023">
    <property type="protein sequence ID" value="OVA10253.1"/>
    <property type="molecule type" value="Genomic_DNA"/>
</dbReference>
<accession>A0A200QIB7</accession>
<dbReference type="Proteomes" id="UP000195402">
    <property type="component" value="Unassembled WGS sequence"/>
</dbReference>
<comment type="similarity">
    <text evidence="1">Belongs to the FHY3/FAR1 family.</text>
</comment>
<keyword evidence="3" id="KW-1185">Reference proteome</keyword>
<dbReference type="PANTHER" id="PTHR31669:SF179">
    <property type="entry name" value="PROTEIN FAR1-RELATED SEQUENCE 5"/>
    <property type="match status" value="1"/>
</dbReference>
<dbReference type="InParanoid" id="A0A200QIB7"/>
<evidence type="ECO:0000313" key="2">
    <source>
        <dbReference type="EMBL" id="OVA10253.1"/>
    </source>
</evidence>
<dbReference type="GO" id="GO:0006355">
    <property type="term" value="P:regulation of DNA-templated transcription"/>
    <property type="evidence" value="ECO:0007669"/>
    <property type="project" value="UniProtKB-UniRule"/>
</dbReference>
<protein>
    <recommendedName>
        <fullName evidence="1">Protein FAR1-RELATED SEQUENCE</fullName>
    </recommendedName>
</protein>